<feature type="region of interest" description="Disordered" evidence="1">
    <location>
        <begin position="99"/>
        <end position="137"/>
    </location>
</feature>
<comment type="caution">
    <text evidence="3">The sequence shown here is derived from an EMBL/GenBank/DDBJ whole genome shotgun (WGS) entry which is preliminary data.</text>
</comment>
<evidence type="ECO:0000313" key="3">
    <source>
        <dbReference type="EMBL" id="KAG2183119.1"/>
    </source>
</evidence>
<dbReference type="AlphaFoldDB" id="A0A8H7PYN8"/>
<reference evidence="3" key="1">
    <citation type="submission" date="2020-12" db="EMBL/GenBank/DDBJ databases">
        <title>Metabolic potential, ecology and presence of endohyphal bacteria is reflected in genomic diversity of Mucoromycotina.</title>
        <authorList>
            <person name="Muszewska A."/>
            <person name="Okrasinska A."/>
            <person name="Steczkiewicz K."/>
            <person name="Drgas O."/>
            <person name="Orlowska M."/>
            <person name="Perlinska-Lenart U."/>
            <person name="Aleksandrzak-Piekarczyk T."/>
            <person name="Szatraj K."/>
            <person name="Zielenkiewicz U."/>
            <person name="Pilsyk S."/>
            <person name="Malc E."/>
            <person name="Mieczkowski P."/>
            <person name="Kruszewska J.S."/>
            <person name="Biernat P."/>
            <person name="Pawlowska J."/>
        </authorList>
    </citation>
    <scope>NUCLEOTIDE SEQUENCE</scope>
    <source>
        <strain evidence="3">WA0000051536</strain>
    </source>
</reference>
<feature type="compositionally biased region" description="Low complexity" evidence="1">
    <location>
        <begin position="99"/>
        <end position="122"/>
    </location>
</feature>
<evidence type="ECO:0000256" key="2">
    <source>
        <dbReference type="SAM" id="Phobius"/>
    </source>
</evidence>
<keyword evidence="2" id="KW-0472">Membrane</keyword>
<protein>
    <submittedName>
        <fullName evidence="3">Uncharacterized protein</fullName>
    </submittedName>
</protein>
<feature type="region of interest" description="Disordered" evidence="1">
    <location>
        <begin position="1"/>
        <end position="39"/>
    </location>
</feature>
<sequence length="292" mass="31494">MQKPDDSNDPHPLYQPMKPDVPDYKPSLPQEPSDTKHGKYEAETVAAGDTTQYTPIPNQTTKKNWFVGLSRRTKIIAGVTLLIVIFVAAFVPAYLTTHNNNNDSTSTSSSNSTTTSPSNSTTKPPPNRPNVTPAGLPINNATYRISVGNGRNGCNQFLSVVGCSSGGTVDMYSGDDNSGRQEFLFTLVEGKTNIYNIAVGGRSGCNTFLSSSPCPSNVVTLFGGDDQSGRQQWFANPIANTTNRFNLMTVTGRAGCNQFLSTADCTNSSNLVDMFNVDDGSGRQRWVLTRIV</sequence>
<proteinExistence type="predicted"/>
<evidence type="ECO:0000256" key="1">
    <source>
        <dbReference type="SAM" id="MobiDB-lite"/>
    </source>
</evidence>
<name>A0A8H7PYN8_9FUNG</name>
<keyword evidence="2" id="KW-1133">Transmembrane helix</keyword>
<dbReference type="OrthoDB" id="5358475at2759"/>
<gene>
    <name evidence="3" type="ORF">INT44_006100</name>
</gene>
<feature type="transmembrane region" description="Helical" evidence="2">
    <location>
        <begin position="75"/>
        <end position="95"/>
    </location>
</feature>
<dbReference type="Proteomes" id="UP000612746">
    <property type="component" value="Unassembled WGS sequence"/>
</dbReference>
<dbReference type="EMBL" id="JAEPRA010000007">
    <property type="protein sequence ID" value="KAG2183119.1"/>
    <property type="molecule type" value="Genomic_DNA"/>
</dbReference>
<accession>A0A8H7PYN8</accession>
<evidence type="ECO:0000313" key="4">
    <source>
        <dbReference type="Proteomes" id="UP000612746"/>
    </source>
</evidence>
<dbReference type="PROSITE" id="PS50231">
    <property type="entry name" value="RICIN_B_LECTIN"/>
    <property type="match status" value="1"/>
</dbReference>
<organism evidence="3 4">
    <name type="scientific">Umbelopsis vinacea</name>
    <dbReference type="NCBI Taxonomy" id="44442"/>
    <lineage>
        <taxon>Eukaryota</taxon>
        <taxon>Fungi</taxon>
        <taxon>Fungi incertae sedis</taxon>
        <taxon>Mucoromycota</taxon>
        <taxon>Mucoromycotina</taxon>
        <taxon>Umbelopsidomycetes</taxon>
        <taxon>Umbelopsidales</taxon>
        <taxon>Umbelopsidaceae</taxon>
        <taxon>Umbelopsis</taxon>
    </lineage>
</organism>
<keyword evidence="2" id="KW-0812">Transmembrane</keyword>
<keyword evidence="4" id="KW-1185">Reference proteome</keyword>